<dbReference type="AlphaFoldDB" id="A0ABD3CCI9"/>
<dbReference type="PANTHER" id="PTHR34947:SF4">
    <property type="entry name" value="TRANSMEMBRANE PROTEIN"/>
    <property type="match status" value="1"/>
</dbReference>
<protein>
    <submittedName>
        <fullName evidence="2">Uncharacterized protein</fullName>
    </submittedName>
</protein>
<comment type="caution">
    <text evidence="2">The sequence shown here is derived from an EMBL/GenBank/DDBJ whole genome shotgun (WGS) entry which is preliminary data.</text>
</comment>
<keyword evidence="1" id="KW-0472">Membrane</keyword>
<sequence>MGINRPIFSSLFSHQPKDILVMQKNPIYRLQDFLKIKIEMDCIVGTSDGAAQTRYYQFIKKTLQFLVLVSVFSSLYSYLSGFQFFFGYNLQLSTLVFPLFARVLDRKYMFLICNGILAFLAKSLKLSSSSSLNHNGGLMNEGGLKKITEMPSTLEEYDNHPPDVRVEEEREEQMAQQEDDYGDMHNDYEEMKIESVILEREECEEDDEREEDNDYEFKENRTLDSISSIEELNDASVSTEELNKKFEEFIKKMKEEIRIEAQQKLSTQ</sequence>
<evidence type="ECO:0000313" key="2">
    <source>
        <dbReference type="EMBL" id="KAL3627288.1"/>
    </source>
</evidence>
<dbReference type="PANTHER" id="PTHR34947">
    <property type="entry name" value="TRANSMEMBRANE PROTEIN"/>
    <property type="match status" value="1"/>
</dbReference>
<accession>A0ABD3CCI9</accession>
<feature type="transmembrane region" description="Helical" evidence="1">
    <location>
        <begin position="65"/>
        <end position="88"/>
    </location>
</feature>
<evidence type="ECO:0000313" key="3">
    <source>
        <dbReference type="Proteomes" id="UP001632038"/>
    </source>
</evidence>
<keyword evidence="1" id="KW-0812">Transmembrane</keyword>
<keyword evidence="3" id="KW-1185">Reference proteome</keyword>
<dbReference type="EMBL" id="JAVIJP010000039">
    <property type="protein sequence ID" value="KAL3627288.1"/>
    <property type="molecule type" value="Genomic_DNA"/>
</dbReference>
<keyword evidence="1" id="KW-1133">Transmembrane helix</keyword>
<gene>
    <name evidence="2" type="ORF">CASFOL_028651</name>
</gene>
<name>A0ABD3CCI9_9LAMI</name>
<organism evidence="2 3">
    <name type="scientific">Castilleja foliolosa</name>
    <dbReference type="NCBI Taxonomy" id="1961234"/>
    <lineage>
        <taxon>Eukaryota</taxon>
        <taxon>Viridiplantae</taxon>
        <taxon>Streptophyta</taxon>
        <taxon>Embryophyta</taxon>
        <taxon>Tracheophyta</taxon>
        <taxon>Spermatophyta</taxon>
        <taxon>Magnoliopsida</taxon>
        <taxon>eudicotyledons</taxon>
        <taxon>Gunneridae</taxon>
        <taxon>Pentapetalae</taxon>
        <taxon>asterids</taxon>
        <taxon>lamiids</taxon>
        <taxon>Lamiales</taxon>
        <taxon>Orobanchaceae</taxon>
        <taxon>Pedicularideae</taxon>
        <taxon>Castillejinae</taxon>
        <taxon>Castilleja</taxon>
    </lineage>
</organism>
<reference evidence="3" key="1">
    <citation type="journal article" date="2024" name="IScience">
        <title>Strigolactones Initiate the Formation of Haustorium-like Structures in Castilleja.</title>
        <authorList>
            <person name="Buerger M."/>
            <person name="Peterson D."/>
            <person name="Chory J."/>
        </authorList>
    </citation>
    <scope>NUCLEOTIDE SEQUENCE [LARGE SCALE GENOMIC DNA]</scope>
</reference>
<dbReference type="Proteomes" id="UP001632038">
    <property type="component" value="Unassembled WGS sequence"/>
</dbReference>
<evidence type="ECO:0000256" key="1">
    <source>
        <dbReference type="SAM" id="Phobius"/>
    </source>
</evidence>
<proteinExistence type="predicted"/>